<organism evidence="2 3">
    <name type="scientific">Catalinimonas alkaloidigena</name>
    <dbReference type="NCBI Taxonomy" id="1075417"/>
    <lineage>
        <taxon>Bacteria</taxon>
        <taxon>Pseudomonadati</taxon>
        <taxon>Bacteroidota</taxon>
        <taxon>Cytophagia</taxon>
        <taxon>Cytophagales</taxon>
        <taxon>Catalimonadaceae</taxon>
        <taxon>Catalinimonas</taxon>
    </lineage>
</organism>
<protein>
    <submittedName>
        <fullName evidence="2">Uncharacterized protein</fullName>
    </submittedName>
</protein>
<keyword evidence="1" id="KW-0472">Membrane</keyword>
<dbReference type="Proteomes" id="UP000198510">
    <property type="component" value="Unassembled WGS sequence"/>
</dbReference>
<accession>A0A1G9DWV7</accession>
<feature type="transmembrane region" description="Helical" evidence="1">
    <location>
        <begin position="98"/>
        <end position="115"/>
    </location>
</feature>
<evidence type="ECO:0000313" key="3">
    <source>
        <dbReference type="Proteomes" id="UP000198510"/>
    </source>
</evidence>
<gene>
    <name evidence="2" type="ORF">SAMN05421823_103276</name>
</gene>
<dbReference type="STRING" id="1075417.SAMN05421823_103276"/>
<evidence type="ECO:0000256" key="1">
    <source>
        <dbReference type="SAM" id="Phobius"/>
    </source>
</evidence>
<name>A0A1G9DWV7_9BACT</name>
<dbReference type="EMBL" id="FNFO01000003">
    <property type="protein sequence ID" value="SDK68336.1"/>
    <property type="molecule type" value="Genomic_DNA"/>
</dbReference>
<proteinExistence type="predicted"/>
<keyword evidence="1" id="KW-1133">Transmembrane helix</keyword>
<dbReference type="RefSeq" id="WP_089681296.1">
    <property type="nucleotide sequence ID" value="NZ_FNFO01000003.1"/>
</dbReference>
<evidence type="ECO:0000313" key="2">
    <source>
        <dbReference type="EMBL" id="SDK68336.1"/>
    </source>
</evidence>
<keyword evidence="3" id="KW-1185">Reference proteome</keyword>
<sequence>MGLISFTKTSRHKRFNYEPRYYDPVAEELKQRTEAIKQEIEAARAYSKGTGNFSSAARISRGFARAKSQRKKTSFLQIFLIVVLGTFCVAYLKYGNMALLILVFAVPVYFFARKFNVFESE</sequence>
<dbReference type="AlphaFoldDB" id="A0A1G9DWV7"/>
<reference evidence="2 3" key="1">
    <citation type="submission" date="2016-10" db="EMBL/GenBank/DDBJ databases">
        <authorList>
            <person name="de Groot N.N."/>
        </authorList>
    </citation>
    <scope>NUCLEOTIDE SEQUENCE [LARGE SCALE GENOMIC DNA]</scope>
    <source>
        <strain evidence="2 3">DSM 25186</strain>
    </source>
</reference>
<feature type="transmembrane region" description="Helical" evidence="1">
    <location>
        <begin position="75"/>
        <end position="92"/>
    </location>
</feature>
<keyword evidence="1" id="KW-0812">Transmembrane</keyword>